<gene>
    <name evidence="2" type="ORF">FHR23_002636</name>
</gene>
<reference evidence="2 3" key="1">
    <citation type="submission" date="2020-08" db="EMBL/GenBank/DDBJ databases">
        <title>Genomic Encyclopedia of Type Strains, Phase IV (KMG-IV): sequencing the most valuable type-strain genomes for metagenomic binning, comparative biology and taxonomic classification.</title>
        <authorList>
            <person name="Goeker M."/>
        </authorList>
    </citation>
    <scope>NUCLEOTIDE SEQUENCE [LARGE SCALE GENOMIC DNA]</scope>
    <source>
        <strain evidence="2 3">DSM 27203</strain>
    </source>
</reference>
<evidence type="ECO:0000313" key="2">
    <source>
        <dbReference type="EMBL" id="MBB5719688.1"/>
    </source>
</evidence>
<comment type="caution">
    <text evidence="2">The sequence shown here is derived from an EMBL/GenBank/DDBJ whole genome shotgun (WGS) entry which is preliminary data.</text>
</comment>
<dbReference type="AlphaFoldDB" id="A0A840Z136"/>
<feature type="transmembrane region" description="Helical" evidence="1">
    <location>
        <begin position="137"/>
        <end position="155"/>
    </location>
</feature>
<feature type="transmembrane region" description="Helical" evidence="1">
    <location>
        <begin position="56"/>
        <end position="74"/>
    </location>
</feature>
<dbReference type="EMBL" id="JACIJI010000005">
    <property type="protein sequence ID" value="MBB5719688.1"/>
    <property type="molecule type" value="Genomic_DNA"/>
</dbReference>
<evidence type="ECO:0000256" key="1">
    <source>
        <dbReference type="SAM" id="Phobius"/>
    </source>
</evidence>
<dbReference type="RefSeq" id="WP_184004760.1">
    <property type="nucleotide sequence ID" value="NZ_BAABIF010000030.1"/>
</dbReference>
<name>A0A840Z136_9SPHN</name>
<organism evidence="2 3">
    <name type="scientific">Stakelama sediminis</name>
    <dbReference type="NCBI Taxonomy" id="463200"/>
    <lineage>
        <taxon>Bacteria</taxon>
        <taxon>Pseudomonadati</taxon>
        <taxon>Pseudomonadota</taxon>
        <taxon>Alphaproteobacteria</taxon>
        <taxon>Sphingomonadales</taxon>
        <taxon>Sphingomonadaceae</taxon>
        <taxon>Stakelama</taxon>
    </lineage>
</organism>
<feature type="transmembrane region" description="Helical" evidence="1">
    <location>
        <begin position="86"/>
        <end position="107"/>
    </location>
</feature>
<evidence type="ECO:0000313" key="3">
    <source>
        <dbReference type="Proteomes" id="UP000554342"/>
    </source>
</evidence>
<sequence>MFTNRYAARSIKAFEAQFEEHGSGYIYRKGSKGPPIPVSGQERDQFVETFKRHQRYAMLSIIPATILLIFALVLSNTDPDSTAGNIELFGGIGLILALYFLYFLHCWNAPAQALERRAAIGPALNREEVRRKAFSKLTYRQLATASVMGVAGVFHSSFNGGNFHRPAIGWILMGGLVVIFAGIQAVRKWRFDAGQNSSGPDCS</sequence>
<protein>
    <submittedName>
        <fullName evidence="2">Uncharacterized protein</fullName>
    </submittedName>
</protein>
<accession>A0A840Z136</accession>
<proteinExistence type="predicted"/>
<dbReference type="Proteomes" id="UP000554342">
    <property type="component" value="Unassembled WGS sequence"/>
</dbReference>
<keyword evidence="3" id="KW-1185">Reference proteome</keyword>
<feature type="transmembrane region" description="Helical" evidence="1">
    <location>
        <begin position="167"/>
        <end position="186"/>
    </location>
</feature>
<keyword evidence="1" id="KW-0812">Transmembrane</keyword>
<keyword evidence="1" id="KW-1133">Transmembrane helix</keyword>
<keyword evidence="1" id="KW-0472">Membrane</keyword>